<dbReference type="FunFam" id="1.20.58.1590:FF:000002">
    <property type="entry name" value="Uncharacterized protein, isoform A"/>
    <property type="match status" value="1"/>
</dbReference>
<dbReference type="PANTHER" id="PTHR28032">
    <property type="entry name" value="FI02826P"/>
    <property type="match status" value="1"/>
</dbReference>
<reference evidence="4 5" key="1">
    <citation type="submission" date="2016-03" db="EMBL/GenBank/DDBJ databases">
        <title>EvidentialGene: Evidence-directed Construction of Genes on Genomes.</title>
        <authorList>
            <person name="Gilbert D.G."/>
            <person name="Choi J.-H."/>
            <person name="Mockaitis K."/>
            <person name="Colbourne J."/>
            <person name="Pfrender M."/>
        </authorList>
    </citation>
    <scope>NUCLEOTIDE SEQUENCE [LARGE SCALE GENOMIC DNA]</scope>
    <source>
        <strain evidence="4 5">Xinb3</strain>
        <tissue evidence="4">Complete organism</tissue>
    </source>
</reference>
<evidence type="ECO:0000313" key="5">
    <source>
        <dbReference type="Proteomes" id="UP000076858"/>
    </source>
</evidence>
<dbReference type="InterPro" id="IPR038422">
    <property type="entry name" value="Cut8/Sts1_sf"/>
</dbReference>
<dbReference type="GO" id="GO:0070628">
    <property type="term" value="F:proteasome binding"/>
    <property type="evidence" value="ECO:0007669"/>
    <property type="project" value="TreeGrafter"/>
</dbReference>
<dbReference type="PANTHER" id="PTHR28032:SF1">
    <property type="entry name" value="FI02826P"/>
    <property type="match status" value="1"/>
</dbReference>
<dbReference type="GO" id="GO:0031144">
    <property type="term" value="P:proteasome localization"/>
    <property type="evidence" value="ECO:0007669"/>
    <property type="project" value="InterPro"/>
</dbReference>
<keyword evidence="5" id="KW-1185">Reference proteome</keyword>
<dbReference type="EMBL" id="LRGB01002956">
    <property type="protein sequence ID" value="KZS05349.1"/>
    <property type="molecule type" value="Genomic_DNA"/>
</dbReference>
<evidence type="ECO:0000256" key="3">
    <source>
        <dbReference type="ARBA" id="ARBA00023242"/>
    </source>
</evidence>
<comment type="subcellular location">
    <subcellularLocation>
        <location evidence="1">Nucleus</location>
    </subcellularLocation>
</comment>
<evidence type="ECO:0000313" key="4">
    <source>
        <dbReference type="EMBL" id="KZS05349.1"/>
    </source>
</evidence>
<keyword evidence="3" id="KW-0539">Nucleus</keyword>
<evidence type="ECO:0000256" key="1">
    <source>
        <dbReference type="ARBA" id="ARBA00004123"/>
    </source>
</evidence>
<dbReference type="Gene3D" id="1.20.58.1590">
    <property type="entry name" value="Tethering factor for nuclear proteasome Cut8/Sts1"/>
    <property type="match status" value="1"/>
</dbReference>
<dbReference type="Proteomes" id="UP000076858">
    <property type="component" value="Unassembled WGS sequence"/>
</dbReference>
<dbReference type="Pfam" id="PF08559">
    <property type="entry name" value="Cut8"/>
    <property type="match status" value="1"/>
</dbReference>
<dbReference type="InterPro" id="IPR013868">
    <property type="entry name" value="Cut8/Sts1_fam"/>
</dbReference>
<evidence type="ECO:0000256" key="2">
    <source>
        <dbReference type="ARBA" id="ARBA00006199"/>
    </source>
</evidence>
<sequence length="328" mass="37488">MDQLTQFDAEATTPTTIRRTRGALADLSRQLVAVSLLTTPNNQMPSSMDTPASSPEEMVIKLRGQKNPVTWSPLSLNEVRKLSHYEITPTKDFTPTRVMLGLRSSPRKRLQLSETGETASMSPPEKMRKTLVLNRKPIKLDDDPVPFDLVLKGLSHSQLINVIHNIALMNEEVKQKLETLIPEPDIQPMLDELSYLRKNIFKSLPNCRLSSKTDSAAYNKASVHLSAFKKCLLDDCKRLVECKQWKTVTEFTLNAWMIVRATPNWDNAQHNSIRKQCFKALATNCLKALKNKERDIEWRHQLKERLERLRCDSDDLEMCITYLNASEG</sequence>
<gene>
    <name evidence="4" type="ORF">APZ42_031491</name>
</gene>
<dbReference type="GO" id="GO:0071630">
    <property type="term" value="P:nuclear protein quality control by the ubiquitin-proteasome system"/>
    <property type="evidence" value="ECO:0007669"/>
    <property type="project" value="InterPro"/>
</dbReference>
<comment type="caution">
    <text evidence="4">The sequence shown here is derived from an EMBL/GenBank/DDBJ whole genome shotgun (WGS) entry which is preliminary data.</text>
</comment>
<dbReference type="GO" id="GO:0031965">
    <property type="term" value="C:nuclear membrane"/>
    <property type="evidence" value="ECO:0007669"/>
    <property type="project" value="TreeGrafter"/>
</dbReference>
<name>A0A0P5Z9Q1_9CRUS</name>
<organism evidence="4 5">
    <name type="scientific">Daphnia magna</name>
    <dbReference type="NCBI Taxonomy" id="35525"/>
    <lineage>
        <taxon>Eukaryota</taxon>
        <taxon>Metazoa</taxon>
        <taxon>Ecdysozoa</taxon>
        <taxon>Arthropoda</taxon>
        <taxon>Crustacea</taxon>
        <taxon>Branchiopoda</taxon>
        <taxon>Diplostraca</taxon>
        <taxon>Cladocera</taxon>
        <taxon>Anomopoda</taxon>
        <taxon>Daphniidae</taxon>
        <taxon>Daphnia</taxon>
    </lineage>
</organism>
<accession>A0A0P5Z9Q1</accession>
<proteinExistence type="inferred from homology"/>
<dbReference type="AlphaFoldDB" id="A0A0P5Z9Q1"/>
<comment type="similarity">
    <text evidence="2">Belongs to the cut8/STS1 family.</text>
</comment>
<dbReference type="OrthoDB" id="10061064at2759"/>
<protein>
    <submittedName>
        <fullName evidence="4">Uncharacterized protein</fullName>
    </submittedName>
</protein>